<evidence type="ECO:0000313" key="3">
    <source>
        <dbReference type="EMBL" id="MEF7613481.1"/>
    </source>
</evidence>
<dbReference type="PROSITE" id="PS51257">
    <property type="entry name" value="PROKAR_LIPOPROTEIN"/>
    <property type="match status" value="1"/>
</dbReference>
<protein>
    <recommendedName>
        <fullName evidence="5">Lipoprotein</fullName>
    </recommendedName>
</protein>
<gene>
    <name evidence="3" type="ORF">V4F39_06115</name>
</gene>
<evidence type="ECO:0008006" key="5">
    <source>
        <dbReference type="Google" id="ProtNLM"/>
    </source>
</evidence>
<comment type="caution">
    <text evidence="3">The sequence shown here is derived from an EMBL/GenBank/DDBJ whole genome shotgun (WGS) entry which is preliminary data.</text>
</comment>
<feature type="chain" id="PRO_5043320223" description="Lipoprotein" evidence="2">
    <location>
        <begin position="17"/>
        <end position="204"/>
    </location>
</feature>
<evidence type="ECO:0000313" key="4">
    <source>
        <dbReference type="Proteomes" id="UP001336250"/>
    </source>
</evidence>
<evidence type="ECO:0000256" key="1">
    <source>
        <dbReference type="SAM" id="MobiDB-lite"/>
    </source>
</evidence>
<feature type="signal peptide" evidence="2">
    <location>
        <begin position="1"/>
        <end position="16"/>
    </location>
</feature>
<name>A0AAW9Q0X6_9BURK</name>
<evidence type="ECO:0000256" key="2">
    <source>
        <dbReference type="SAM" id="SignalP"/>
    </source>
</evidence>
<dbReference type="AlphaFoldDB" id="A0AAW9Q0X6"/>
<dbReference type="Proteomes" id="UP001336250">
    <property type="component" value="Unassembled WGS sequence"/>
</dbReference>
<dbReference type="EMBL" id="JAZIBG010000017">
    <property type="protein sequence ID" value="MEF7613481.1"/>
    <property type="molecule type" value="Genomic_DNA"/>
</dbReference>
<keyword evidence="2" id="KW-0732">Signal</keyword>
<proteinExistence type="predicted"/>
<keyword evidence="4" id="KW-1185">Reference proteome</keyword>
<sequence length="204" mass="21337">MKSRPLLSAIAVLALAACGGGGGSTGEEAASDATYDLDAAMTAMYLHGVTAQTSRQVNGSTLTLVQVFAPGSDVTVDGMPRKTVHRTVTMQVDGTPVSSTTQTMEFTAAPLRVRAMRRPDAAPVTPTWTSDLPTATQPGSSGDLMRFPGTEVRWSLTADGAGAAFACLEYSEPVASDCYRITPGGAVVGWKFLLQVEGQTYTLR</sequence>
<reference evidence="3 4" key="1">
    <citation type="submission" date="2024-02" db="EMBL/GenBank/DDBJ databases">
        <title>Genome sequence of Aquincola sp. MAHUQ-54.</title>
        <authorList>
            <person name="Huq M.A."/>
        </authorList>
    </citation>
    <scope>NUCLEOTIDE SEQUENCE [LARGE SCALE GENOMIC DNA]</scope>
    <source>
        <strain evidence="3 4">MAHUQ-54</strain>
    </source>
</reference>
<feature type="compositionally biased region" description="Polar residues" evidence="1">
    <location>
        <begin position="126"/>
        <end position="140"/>
    </location>
</feature>
<dbReference type="RefSeq" id="WP_332288420.1">
    <property type="nucleotide sequence ID" value="NZ_JAZIBG010000017.1"/>
</dbReference>
<feature type="region of interest" description="Disordered" evidence="1">
    <location>
        <begin position="122"/>
        <end position="144"/>
    </location>
</feature>
<organism evidence="3 4">
    <name type="scientific">Aquincola agrisoli</name>
    <dbReference type="NCBI Taxonomy" id="3119538"/>
    <lineage>
        <taxon>Bacteria</taxon>
        <taxon>Pseudomonadati</taxon>
        <taxon>Pseudomonadota</taxon>
        <taxon>Betaproteobacteria</taxon>
        <taxon>Burkholderiales</taxon>
        <taxon>Sphaerotilaceae</taxon>
        <taxon>Aquincola</taxon>
    </lineage>
</organism>
<accession>A0AAW9Q0X6</accession>